<feature type="region of interest" description="Disordered" evidence="3">
    <location>
        <begin position="383"/>
        <end position="450"/>
    </location>
</feature>
<dbReference type="PANTHER" id="PTHR19375">
    <property type="entry name" value="HEAT SHOCK PROTEIN 70KDA"/>
    <property type="match status" value="1"/>
</dbReference>
<evidence type="ECO:0000256" key="3">
    <source>
        <dbReference type="SAM" id="MobiDB-lite"/>
    </source>
</evidence>
<sequence>MQDNRDLWVGIDHGTCNSAAVCDGQIIQYQHGCPTIPTIVRYNEGQFSLADGPADPGDFDMKFYKRVLGRASEVKTIPEPVAAVLHLLHTASAVDSEFILVVDGGAGTWDLSAVTVGRANGKQRFTVKATAGNNHLGGLDVDQALRDIVLKRAGRRVSTPSSLSNLLSKCEGAKIRMSQQALAEPSIPVICDDGTRVVVKLTHEDFDQACSVLRHGVEDLFKEIFRRDATMMERIEAIALNGGSSYLPCIRALCQSYLPNIPMIQRDGDTAVAFGASLFGSDSSIEVMDVLPKSIGVLTRDDKTDKLQVCIIARHITMDNIVHGRAVIDGHEGELTITCPEKFTPDRRQALHKTTQSRLAGGEARGAHILEDDEVYEIEDSACEDSAWDESESDDSEAEDSEAEDSEADNSAEGNHADEQNQPKQRKRAVDEDSVQEEMQQKKPRLAVKR</sequence>
<accession>A0A084B523</accession>
<evidence type="ECO:0000313" key="5">
    <source>
        <dbReference type="Proteomes" id="UP000028045"/>
    </source>
</evidence>
<keyword evidence="2" id="KW-0067">ATP-binding</keyword>
<protein>
    <submittedName>
        <fullName evidence="4">Uncharacterized protein</fullName>
    </submittedName>
</protein>
<dbReference type="GO" id="GO:0140662">
    <property type="term" value="F:ATP-dependent protein folding chaperone"/>
    <property type="evidence" value="ECO:0007669"/>
    <property type="project" value="InterPro"/>
</dbReference>
<evidence type="ECO:0000313" key="4">
    <source>
        <dbReference type="EMBL" id="KEY72652.1"/>
    </source>
</evidence>
<dbReference type="Pfam" id="PF00012">
    <property type="entry name" value="HSP70"/>
    <property type="match status" value="1"/>
</dbReference>
<dbReference type="Proteomes" id="UP000028045">
    <property type="component" value="Unassembled WGS sequence"/>
</dbReference>
<dbReference type="InterPro" id="IPR043129">
    <property type="entry name" value="ATPase_NBD"/>
</dbReference>
<keyword evidence="1" id="KW-0547">Nucleotide-binding</keyword>
<dbReference type="SUPFAM" id="SSF53067">
    <property type="entry name" value="Actin-like ATPase domain"/>
    <property type="match status" value="1"/>
</dbReference>
<dbReference type="AlphaFoldDB" id="A0A084B523"/>
<dbReference type="EMBL" id="KL648046">
    <property type="protein sequence ID" value="KEY72652.1"/>
    <property type="molecule type" value="Genomic_DNA"/>
</dbReference>
<dbReference type="Gene3D" id="3.30.420.40">
    <property type="match status" value="2"/>
</dbReference>
<dbReference type="Gene3D" id="3.90.640.10">
    <property type="entry name" value="Actin, Chain A, domain 4"/>
    <property type="match status" value="1"/>
</dbReference>
<dbReference type="HOGENOM" id="CLU_049219_0_0_1"/>
<organism evidence="4 5">
    <name type="scientific">Stachybotrys chartarum (strain CBS 109288 / IBT 7711)</name>
    <name type="common">Toxic black mold</name>
    <name type="synonym">Stilbospora chartarum</name>
    <dbReference type="NCBI Taxonomy" id="1280523"/>
    <lineage>
        <taxon>Eukaryota</taxon>
        <taxon>Fungi</taxon>
        <taxon>Dikarya</taxon>
        <taxon>Ascomycota</taxon>
        <taxon>Pezizomycotina</taxon>
        <taxon>Sordariomycetes</taxon>
        <taxon>Hypocreomycetidae</taxon>
        <taxon>Hypocreales</taxon>
        <taxon>Stachybotryaceae</taxon>
        <taxon>Stachybotrys</taxon>
    </lineage>
</organism>
<proteinExistence type="predicted"/>
<dbReference type="InterPro" id="IPR013126">
    <property type="entry name" value="Hsp_70_fam"/>
</dbReference>
<reference evidence="4 5" key="1">
    <citation type="journal article" date="2014" name="BMC Genomics">
        <title>Comparative genome sequencing reveals chemotype-specific gene clusters in the toxigenic black mold Stachybotrys.</title>
        <authorList>
            <person name="Semeiks J."/>
            <person name="Borek D."/>
            <person name="Otwinowski Z."/>
            <person name="Grishin N.V."/>
        </authorList>
    </citation>
    <scope>NUCLEOTIDE SEQUENCE [LARGE SCALE GENOMIC DNA]</scope>
    <source>
        <strain evidence="5">CBS 109288 / IBT 7711</strain>
    </source>
</reference>
<evidence type="ECO:0000256" key="1">
    <source>
        <dbReference type="ARBA" id="ARBA00022741"/>
    </source>
</evidence>
<evidence type="ECO:0000256" key="2">
    <source>
        <dbReference type="ARBA" id="ARBA00022840"/>
    </source>
</evidence>
<gene>
    <name evidence="4" type="ORF">S7711_09969</name>
</gene>
<feature type="compositionally biased region" description="Acidic residues" evidence="3">
    <location>
        <begin position="383"/>
        <end position="410"/>
    </location>
</feature>
<keyword evidence="5" id="KW-1185">Reference proteome</keyword>
<dbReference type="GO" id="GO:0005524">
    <property type="term" value="F:ATP binding"/>
    <property type="evidence" value="ECO:0007669"/>
    <property type="project" value="UniProtKB-KW"/>
</dbReference>
<name>A0A084B523_STACB</name>